<reference evidence="1" key="1">
    <citation type="journal article" date="2015" name="Nature">
        <title>Complex archaea that bridge the gap between prokaryotes and eukaryotes.</title>
        <authorList>
            <person name="Spang A."/>
            <person name="Saw J.H."/>
            <person name="Jorgensen S.L."/>
            <person name="Zaremba-Niedzwiedzka K."/>
            <person name="Martijn J."/>
            <person name="Lind A.E."/>
            <person name="van Eijk R."/>
            <person name="Schleper C."/>
            <person name="Guy L."/>
            <person name="Ettema T.J."/>
        </authorList>
    </citation>
    <scope>NUCLEOTIDE SEQUENCE</scope>
</reference>
<name>A0A0F9C0J5_9ZZZZ</name>
<organism evidence="1">
    <name type="scientific">marine sediment metagenome</name>
    <dbReference type="NCBI Taxonomy" id="412755"/>
    <lineage>
        <taxon>unclassified sequences</taxon>
        <taxon>metagenomes</taxon>
        <taxon>ecological metagenomes</taxon>
    </lineage>
</organism>
<proteinExistence type="predicted"/>
<evidence type="ECO:0000313" key="1">
    <source>
        <dbReference type="EMBL" id="KKK90216.1"/>
    </source>
</evidence>
<dbReference type="AlphaFoldDB" id="A0A0F9C0J5"/>
<dbReference type="EMBL" id="LAZR01049195">
    <property type="protein sequence ID" value="KKK90216.1"/>
    <property type="molecule type" value="Genomic_DNA"/>
</dbReference>
<accession>A0A0F9C0J5</accession>
<sequence length="78" mass="8914">MSLTFDELHVFDKSLSKYVPSEMLESLQAESARRLALLKRAEPWLKSYLEYLDTDMPLLGEPNATVANLVDELAEELK</sequence>
<gene>
    <name evidence="1" type="ORF">LCGC14_2725330</name>
</gene>
<comment type="caution">
    <text evidence="1">The sequence shown here is derived from an EMBL/GenBank/DDBJ whole genome shotgun (WGS) entry which is preliminary data.</text>
</comment>
<protein>
    <submittedName>
        <fullName evidence="1">Uncharacterized protein</fullName>
    </submittedName>
</protein>